<evidence type="ECO:0000313" key="3">
    <source>
        <dbReference type="Proteomes" id="UP000635902"/>
    </source>
</evidence>
<feature type="region of interest" description="Disordered" evidence="1">
    <location>
        <begin position="34"/>
        <end position="61"/>
    </location>
</feature>
<evidence type="ECO:0008006" key="4">
    <source>
        <dbReference type="Google" id="ProtNLM"/>
    </source>
</evidence>
<accession>A0ABR9ZL97</accession>
<comment type="caution">
    <text evidence="2">The sequence shown here is derived from an EMBL/GenBank/DDBJ whole genome shotgun (WGS) entry which is preliminary data.</text>
</comment>
<name>A0ABR9ZL97_9CORY</name>
<dbReference type="EMBL" id="JADKMY010000003">
    <property type="protein sequence ID" value="MBF4554210.1"/>
    <property type="molecule type" value="Genomic_DNA"/>
</dbReference>
<dbReference type="RefSeq" id="WP_194557099.1">
    <property type="nucleotide sequence ID" value="NZ_JADKMY010000003.1"/>
</dbReference>
<evidence type="ECO:0000313" key="2">
    <source>
        <dbReference type="EMBL" id="MBF4554210.1"/>
    </source>
</evidence>
<gene>
    <name evidence="2" type="ORF">IRY30_09035</name>
</gene>
<dbReference type="Proteomes" id="UP000635902">
    <property type="component" value="Unassembled WGS sequence"/>
</dbReference>
<evidence type="ECO:0000256" key="1">
    <source>
        <dbReference type="SAM" id="MobiDB-lite"/>
    </source>
</evidence>
<protein>
    <recommendedName>
        <fullName evidence="4">Acetyl-CoA acetyltransferase</fullName>
    </recommendedName>
</protein>
<reference evidence="2 3" key="1">
    <citation type="submission" date="2020-10" db="EMBL/GenBank/DDBJ databases">
        <title>Novel species in genus Corynebacterium.</title>
        <authorList>
            <person name="Zhang G."/>
        </authorList>
    </citation>
    <scope>NUCLEOTIDE SEQUENCE [LARGE SCALE GENOMIC DNA]</scope>
    <source>
        <strain evidence="2 3">DSM 45110</strain>
    </source>
</reference>
<keyword evidence="3" id="KW-1185">Reference proteome</keyword>
<sequence length="213" mass="24274">MFAEDEGTMNATTMIRFARAESDWDRPVYTLTRDAQSPTARRSTAKTYSTQSATRIEKRRQRTRTFAEDPFRARFGLRLPSGMRQEARGMEWKQFISTYAPSPIRVEHLRANRLRAGRHEYQMSITGLNREGCGTKVSITSMGASSAMTQILADHGYRVEILQFHQYDIFEATVTFIYTTHKSKRAWAVGFGASRDHSIANALCAAASRLYEL</sequence>
<proteinExistence type="predicted"/>
<feature type="compositionally biased region" description="Polar residues" evidence="1">
    <location>
        <begin position="34"/>
        <end position="54"/>
    </location>
</feature>
<organism evidence="2 3">
    <name type="scientific">Corynebacterium suicordis DSM 45110</name>
    <dbReference type="NCBI Taxonomy" id="1121369"/>
    <lineage>
        <taxon>Bacteria</taxon>
        <taxon>Bacillati</taxon>
        <taxon>Actinomycetota</taxon>
        <taxon>Actinomycetes</taxon>
        <taxon>Mycobacteriales</taxon>
        <taxon>Corynebacteriaceae</taxon>
        <taxon>Corynebacterium</taxon>
    </lineage>
</organism>